<reference evidence="3" key="1">
    <citation type="submission" date="2010-06" db="EMBL/GenBank/DDBJ databases">
        <authorList>
            <person name="Jiang H."/>
            <person name="Abraham K."/>
            <person name="Ali S."/>
            <person name="Alsbrooks S.L."/>
            <person name="Anim B.N."/>
            <person name="Anosike U.S."/>
            <person name="Attaway T."/>
            <person name="Bandaranaike D.P."/>
            <person name="Battles P.K."/>
            <person name="Bell S.N."/>
            <person name="Bell A.V."/>
            <person name="Beltran B."/>
            <person name="Bickham C."/>
            <person name="Bustamante Y."/>
            <person name="Caleb T."/>
            <person name="Canada A."/>
            <person name="Cardenas V."/>
            <person name="Carter K."/>
            <person name="Chacko J."/>
            <person name="Chandrabose M.N."/>
            <person name="Chavez D."/>
            <person name="Chavez A."/>
            <person name="Chen L."/>
            <person name="Chu H.-S."/>
            <person name="Claassen K.J."/>
            <person name="Cockrell R."/>
            <person name="Collins M."/>
            <person name="Cooper J.A."/>
            <person name="Cree A."/>
            <person name="Curry S.M."/>
            <person name="Da Y."/>
            <person name="Dao M.D."/>
            <person name="Das B."/>
            <person name="Davila M.-L."/>
            <person name="Davy-Carroll L."/>
            <person name="Denson S."/>
            <person name="Dinh H."/>
            <person name="Ebong V.E."/>
            <person name="Edwards J.R."/>
            <person name="Egan A."/>
            <person name="El-Daye J."/>
            <person name="Escobedo L."/>
            <person name="Fernandez S."/>
            <person name="Fernando P.R."/>
            <person name="Flagg N."/>
            <person name="Forbes L.D."/>
            <person name="Fowler R.G."/>
            <person name="Fu Q."/>
            <person name="Gabisi R.A."/>
            <person name="Ganer J."/>
            <person name="Garbino Pronczuk A."/>
            <person name="Garcia R.M."/>
            <person name="Garner T."/>
            <person name="Garrett T.E."/>
            <person name="Gonzalez D.A."/>
            <person name="Hamid H."/>
            <person name="Hawkins E.S."/>
            <person name="Hirani K."/>
            <person name="Hogues M.E."/>
            <person name="Hollins B."/>
            <person name="Hsiao C.-H."/>
            <person name="Jabil R."/>
            <person name="James M.L."/>
            <person name="Jhangiani S.N."/>
            <person name="Johnson B."/>
            <person name="Johnson Q."/>
            <person name="Joshi V."/>
            <person name="Kalu J.B."/>
            <person name="Kam C."/>
            <person name="Kashfia A."/>
            <person name="Keebler J."/>
            <person name="Kisamo H."/>
            <person name="Kovar C.L."/>
            <person name="Lago L.A."/>
            <person name="Lai C.-Y."/>
            <person name="Laidlaw J."/>
            <person name="Lara F."/>
            <person name="Le T.-K."/>
            <person name="Lee S.L."/>
            <person name="Legall F.H."/>
            <person name="Lemon S.J."/>
            <person name="Lewis L.R."/>
            <person name="Li B."/>
            <person name="Liu Y."/>
            <person name="Liu Y.-S."/>
            <person name="Lopez J."/>
            <person name="Lozado R.J."/>
            <person name="Lu J."/>
            <person name="Madu R.C."/>
            <person name="Maheshwari M."/>
            <person name="Maheshwari R."/>
            <person name="Malloy K."/>
            <person name="Martinez E."/>
            <person name="Mathew T."/>
            <person name="Mercado I.C."/>
            <person name="Mercado C."/>
            <person name="Meyer B."/>
            <person name="Montgomery K."/>
            <person name="Morgan M.B."/>
            <person name="Munidasa M."/>
            <person name="Nazareth L.V."/>
            <person name="Nelson J."/>
            <person name="Ng B.M."/>
            <person name="Nguyen N.B."/>
            <person name="Nguyen P.Q."/>
            <person name="Nguyen T."/>
            <person name="Obregon M."/>
            <person name="Okwuonu G.O."/>
            <person name="Onwere C.G."/>
            <person name="Orozco G."/>
            <person name="Parra A."/>
            <person name="Patel S."/>
            <person name="Patil S."/>
            <person name="Perez A."/>
            <person name="Perez Y."/>
            <person name="Pham C."/>
            <person name="Primus E.L."/>
            <person name="Pu L.-L."/>
            <person name="Puazo M."/>
            <person name="Qin X."/>
            <person name="Quiroz J.B."/>
            <person name="Reese J."/>
            <person name="Richards S."/>
            <person name="Rives C.M."/>
            <person name="Robberts R."/>
            <person name="Ruiz S.J."/>
            <person name="Ruiz M.J."/>
            <person name="Santibanez J."/>
            <person name="Schneider B.W."/>
            <person name="Sisson I."/>
            <person name="Smith M."/>
            <person name="Sodergren E."/>
            <person name="Song X.-Z."/>
            <person name="Song B.B."/>
            <person name="Summersgill H."/>
            <person name="Thelus R."/>
            <person name="Thornton R.D."/>
            <person name="Trejos Z.Y."/>
            <person name="Usmani K."/>
            <person name="Vattathil S."/>
            <person name="Villasana D."/>
            <person name="Walker D.L."/>
            <person name="Wang S."/>
            <person name="Wang K."/>
            <person name="White C.S."/>
            <person name="Williams A.C."/>
            <person name="Williamson J."/>
            <person name="Wilson K."/>
            <person name="Woghiren I.O."/>
            <person name="Woodworth J.R."/>
            <person name="Worley K.C."/>
            <person name="Wright R.A."/>
            <person name="Wu W."/>
            <person name="Young L."/>
            <person name="Zhang L."/>
            <person name="Zhang J."/>
            <person name="Zhu Y."/>
            <person name="Muzny D.M."/>
            <person name="Weinstock G."/>
            <person name="Gibbs R.A."/>
        </authorList>
    </citation>
    <scope>NUCLEOTIDE SEQUENCE [LARGE SCALE GENOMIC DNA]</scope>
    <source>
        <strain evidence="3">LSR1</strain>
    </source>
</reference>
<keyword evidence="1" id="KW-1133">Transmembrane helix</keyword>
<sequence length="170" mass="19262">MVRANKVKLVMEIMENILHDTSKPWTNFFGRVETRTGVPRLKLLIGILLVTSVILLVFGTNAMALSNAIGLIYPAKATVSLMISPPKRQNYAPAAAAAEAQNKKFTYWLTFCAVLIVEQYCGFVLFLFPWYLLLRTLFLICSENNVNDEFETIARETVDRIIEIIENESI</sequence>
<evidence type="ECO:0000256" key="1">
    <source>
        <dbReference type="SAM" id="Phobius"/>
    </source>
</evidence>
<keyword evidence="3" id="KW-1185">Reference proteome</keyword>
<evidence type="ECO:0008006" key="4">
    <source>
        <dbReference type="Google" id="ProtNLM"/>
    </source>
</evidence>
<dbReference type="AlphaFoldDB" id="A0A8R2JXA3"/>
<evidence type="ECO:0000313" key="2">
    <source>
        <dbReference type="EnsemblMetazoa" id="XP_029348410.1"/>
    </source>
</evidence>
<name>A0A8R2JXA3_ACYPI</name>
<dbReference type="InterPro" id="IPR004345">
    <property type="entry name" value="TB2_DP1_HVA22"/>
</dbReference>
<dbReference type="OrthoDB" id="10009287at2759"/>
<protein>
    <recommendedName>
        <fullName evidence="4">Receptor expression-enhancing protein</fullName>
    </recommendedName>
</protein>
<keyword evidence="1" id="KW-0812">Transmembrane</keyword>
<dbReference type="GeneID" id="103308770"/>
<evidence type="ECO:0000313" key="3">
    <source>
        <dbReference type="Proteomes" id="UP000007819"/>
    </source>
</evidence>
<accession>A0A8R2JXA3</accession>
<dbReference type="EnsemblMetazoa" id="XM_029492550.1">
    <property type="protein sequence ID" value="XP_029348410.1"/>
    <property type="gene ID" value="LOC103308770"/>
</dbReference>
<keyword evidence="1" id="KW-0472">Membrane</keyword>
<feature type="transmembrane region" description="Helical" evidence="1">
    <location>
        <begin position="41"/>
        <end position="58"/>
    </location>
</feature>
<dbReference type="Proteomes" id="UP000007819">
    <property type="component" value="Unassembled WGS sequence"/>
</dbReference>
<dbReference type="Pfam" id="PF03134">
    <property type="entry name" value="TB2_DP1_HVA22"/>
    <property type="match status" value="1"/>
</dbReference>
<proteinExistence type="predicted"/>
<reference evidence="2" key="2">
    <citation type="submission" date="2022-06" db="UniProtKB">
        <authorList>
            <consortium name="EnsemblMetazoa"/>
        </authorList>
    </citation>
    <scope>IDENTIFICATION</scope>
</reference>
<dbReference type="RefSeq" id="XP_029348410.1">
    <property type="nucleotide sequence ID" value="XM_029492550.1"/>
</dbReference>
<feature type="transmembrane region" description="Helical" evidence="1">
    <location>
        <begin position="105"/>
        <end position="132"/>
    </location>
</feature>
<organism evidence="2 3">
    <name type="scientific">Acyrthosiphon pisum</name>
    <name type="common">Pea aphid</name>
    <dbReference type="NCBI Taxonomy" id="7029"/>
    <lineage>
        <taxon>Eukaryota</taxon>
        <taxon>Metazoa</taxon>
        <taxon>Ecdysozoa</taxon>
        <taxon>Arthropoda</taxon>
        <taxon>Hexapoda</taxon>
        <taxon>Insecta</taxon>
        <taxon>Pterygota</taxon>
        <taxon>Neoptera</taxon>
        <taxon>Paraneoptera</taxon>
        <taxon>Hemiptera</taxon>
        <taxon>Sternorrhyncha</taxon>
        <taxon>Aphidomorpha</taxon>
        <taxon>Aphidoidea</taxon>
        <taxon>Aphididae</taxon>
        <taxon>Macrosiphini</taxon>
        <taxon>Acyrthosiphon</taxon>
    </lineage>
</organism>
<dbReference type="KEGG" id="api:103308770"/>